<evidence type="ECO:0000256" key="6">
    <source>
        <dbReference type="ARBA" id="ARBA00022679"/>
    </source>
</evidence>
<evidence type="ECO:0000256" key="8">
    <source>
        <dbReference type="ARBA" id="ARBA00023242"/>
    </source>
</evidence>
<evidence type="ECO:0000256" key="9">
    <source>
        <dbReference type="ARBA" id="ARBA00038126"/>
    </source>
</evidence>
<dbReference type="GO" id="GO:0032259">
    <property type="term" value="P:methylation"/>
    <property type="evidence" value="ECO:0007669"/>
    <property type="project" value="UniProtKB-KW"/>
</dbReference>
<dbReference type="Gene3D" id="3.40.50.150">
    <property type="entry name" value="Vaccinia Virus protein VP39"/>
    <property type="match status" value="1"/>
</dbReference>
<evidence type="ECO:0000313" key="11">
    <source>
        <dbReference type="EMBL" id="SPO24506.1"/>
    </source>
</evidence>
<dbReference type="GO" id="GO:0005634">
    <property type="term" value="C:nucleus"/>
    <property type="evidence" value="ECO:0007669"/>
    <property type="project" value="UniProtKB-SubCell"/>
</dbReference>
<name>A0A5C3E4K7_9BASI</name>
<dbReference type="AlphaFoldDB" id="A0A5C3E4K7"/>
<keyword evidence="4" id="KW-0963">Cytoplasm</keyword>
<keyword evidence="12" id="KW-1185">Reference proteome</keyword>
<gene>
    <name evidence="11" type="ORF">UTRI_03775</name>
</gene>
<dbReference type="EC" id="2.1.1.85" evidence="3"/>
<feature type="region of interest" description="Disordered" evidence="10">
    <location>
        <begin position="93"/>
        <end position="125"/>
    </location>
</feature>
<sequence length="404" mass="43879">MSFGFQFDESEMDEEYLSSSQPQQPFSAASTSAHALSTEQAPFASHSVGDMLQNLPSRISYSSISVNLAGGERTQRLLRRDLFDARFQMLLDEDDNDEEQEQEQEQEESGSKDAQANGRVTAQGSVDAESDLIPGVYEGGLKTWECALDLVETLDALHATSGGAEADGSWSSRLNGKNVLELGCGTALPTLFLLSQVLQDPIGEKLNLTLHLADYNAAVLSLVTLPNLLLTWYASPASSAYRTTLEAEHLRQERHELTRRGQDHFDTSTQAEPGDQGELAISDELLSSFSASLQERGIGLKFYSGAWINFPKTSAKMDMTLTSETIYSLESLPALVELLSRYAKPEAQAEAGLVLVAAKVIYFGVGGGVESFKQTLEQLTPAAKLEPLHSVVKGVGRTVLSVTF</sequence>
<feature type="compositionally biased region" description="Polar residues" evidence="10">
    <location>
        <begin position="112"/>
        <end position="124"/>
    </location>
</feature>
<keyword evidence="6 11" id="KW-0808">Transferase</keyword>
<comment type="similarity">
    <text evidence="9">Belongs to the methyltransferase superfamily. METTL18 family.</text>
</comment>
<evidence type="ECO:0000256" key="4">
    <source>
        <dbReference type="ARBA" id="ARBA00022490"/>
    </source>
</evidence>
<evidence type="ECO:0000256" key="2">
    <source>
        <dbReference type="ARBA" id="ARBA00004496"/>
    </source>
</evidence>
<accession>A0A5C3E4K7</accession>
<evidence type="ECO:0000313" key="12">
    <source>
        <dbReference type="Proteomes" id="UP000324022"/>
    </source>
</evidence>
<feature type="compositionally biased region" description="Acidic residues" evidence="10">
    <location>
        <begin position="93"/>
        <end position="108"/>
    </location>
</feature>
<evidence type="ECO:0000256" key="10">
    <source>
        <dbReference type="SAM" id="MobiDB-lite"/>
    </source>
</evidence>
<dbReference type="InterPro" id="IPR029063">
    <property type="entry name" value="SAM-dependent_MTases_sf"/>
</dbReference>
<keyword evidence="8" id="KW-0539">Nucleus</keyword>
<dbReference type="PANTHER" id="PTHR14614:SF39">
    <property type="entry name" value="HISTIDINE PROTEIN METHYLTRANSFERASE 1 HOMOLOG"/>
    <property type="match status" value="1"/>
</dbReference>
<evidence type="ECO:0000256" key="5">
    <source>
        <dbReference type="ARBA" id="ARBA00022603"/>
    </source>
</evidence>
<feature type="compositionally biased region" description="Low complexity" evidence="10">
    <location>
        <begin position="18"/>
        <end position="38"/>
    </location>
</feature>
<proteinExistence type="inferred from homology"/>
<evidence type="ECO:0000256" key="1">
    <source>
        <dbReference type="ARBA" id="ARBA00004123"/>
    </source>
</evidence>
<dbReference type="EMBL" id="OOIN01000007">
    <property type="protein sequence ID" value="SPO24506.1"/>
    <property type="molecule type" value="Genomic_DNA"/>
</dbReference>
<protein>
    <recommendedName>
        <fullName evidence="3">protein-histidine N-methyltransferase</fullName>
        <ecNumber evidence="3">2.1.1.85</ecNumber>
    </recommendedName>
</protein>
<dbReference type="OrthoDB" id="1723750at2759"/>
<reference evidence="11 12" key="1">
    <citation type="submission" date="2018-03" db="EMBL/GenBank/DDBJ databases">
        <authorList>
            <person name="Guldener U."/>
        </authorList>
    </citation>
    <scope>NUCLEOTIDE SEQUENCE [LARGE SCALE GENOMIC DNA]</scope>
    <source>
        <strain evidence="11 12">NBRC100155</strain>
    </source>
</reference>
<keyword evidence="7" id="KW-0949">S-adenosyl-L-methionine</keyword>
<feature type="region of interest" description="Disordered" evidence="10">
    <location>
        <begin position="1"/>
        <end position="38"/>
    </location>
</feature>
<dbReference type="Proteomes" id="UP000324022">
    <property type="component" value="Unassembled WGS sequence"/>
</dbReference>
<dbReference type="GO" id="GO:0005737">
    <property type="term" value="C:cytoplasm"/>
    <property type="evidence" value="ECO:0007669"/>
    <property type="project" value="UniProtKB-SubCell"/>
</dbReference>
<comment type="subcellular location">
    <subcellularLocation>
        <location evidence="2">Cytoplasm</location>
    </subcellularLocation>
    <subcellularLocation>
        <location evidence="1">Nucleus</location>
    </subcellularLocation>
</comment>
<evidence type="ECO:0000256" key="7">
    <source>
        <dbReference type="ARBA" id="ARBA00022691"/>
    </source>
</evidence>
<dbReference type="PANTHER" id="PTHR14614">
    <property type="entry name" value="HEPATOCELLULAR CARCINOMA-ASSOCIATED ANTIGEN"/>
    <property type="match status" value="1"/>
</dbReference>
<dbReference type="InterPro" id="IPR019410">
    <property type="entry name" value="Methyltransf_16"/>
</dbReference>
<evidence type="ECO:0000256" key="3">
    <source>
        <dbReference type="ARBA" id="ARBA00012533"/>
    </source>
</evidence>
<dbReference type="GO" id="GO:0018064">
    <property type="term" value="F:protein-L-histidine N-tele-methyltransferase activity"/>
    <property type="evidence" value="ECO:0007669"/>
    <property type="project" value="UniProtKB-EC"/>
</dbReference>
<keyword evidence="5 11" id="KW-0489">Methyltransferase</keyword>
<organism evidence="11 12">
    <name type="scientific">Ustilago trichophora</name>
    <dbReference type="NCBI Taxonomy" id="86804"/>
    <lineage>
        <taxon>Eukaryota</taxon>
        <taxon>Fungi</taxon>
        <taxon>Dikarya</taxon>
        <taxon>Basidiomycota</taxon>
        <taxon>Ustilaginomycotina</taxon>
        <taxon>Ustilaginomycetes</taxon>
        <taxon>Ustilaginales</taxon>
        <taxon>Ustilaginaceae</taxon>
        <taxon>Ustilago</taxon>
    </lineage>
</organism>